<accession>A0ACA9UAK1</accession>
<dbReference type="Proteomes" id="UP000836387">
    <property type="component" value="Unassembled WGS sequence"/>
</dbReference>
<evidence type="ECO:0000313" key="2">
    <source>
        <dbReference type="Proteomes" id="UP000836387"/>
    </source>
</evidence>
<dbReference type="EMBL" id="CADEHS020000108">
    <property type="protein sequence ID" value="CAG9949774.1"/>
    <property type="molecule type" value="Genomic_DNA"/>
</dbReference>
<reference evidence="1" key="2">
    <citation type="submission" date="2021-10" db="EMBL/GenBank/DDBJ databases">
        <authorList>
            <person name="Piombo E."/>
        </authorList>
    </citation>
    <scope>NUCLEOTIDE SEQUENCE</scope>
</reference>
<comment type="caution">
    <text evidence="1">The sequence shown here is derived from an EMBL/GenBank/DDBJ whole genome shotgun (WGS) entry which is preliminary data.</text>
</comment>
<name>A0ACA9UAK1_BIOOC</name>
<protein>
    <submittedName>
        <fullName evidence="1">Uncharacterized protein</fullName>
    </submittedName>
</protein>
<keyword evidence="2" id="KW-1185">Reference proteome</keyword>
<proteinExistence type="predicted"/>
<evidence type="ECO:0000313" key="1">
    <source>
        <dbReference type="EMBL" id="CAG9949774.1"/>
    </source>
</evidence>
<organism evidence="1 2">
    <name type="scientific">Clonostachys rosea f. rosea IK726</name>
    <dbReference type="NCBI Taxonomy" id="1349383"/>
    <lineage>
        <taxon>Eukaryota</taxon>
        <taxon>Fungi</taxon>
        <taxon>Dikarya</taxon>
        <taxon>Ascomycota</taxon>
        <taxon>Pezizomycotina</taxon>
        <taxon>Sordariomycetes</taxon>
        <taxon>Hypocreomycetidae</taxon>
        <taxon>Hypocreales</taxon>
        <taxon>Bionectriaceae</taxon>
        <taxon>Clonostachys</taxon>
    </lineage>
</organism>
<sequence>MAVSRVAVIGAGPCGLAALKYVMVSRSTYSAMQSILIDTRDYRYLLAEKTFSFIQAYEQRDTLGGVWAYNTLTREDNEFAIPRTRPSKDADVPVQVADASAPQFVSAVYDTLETNIPHTLMCFGDTPFPAGSNLFPPHQAVKKYLEEYGEEVKQYVSFSTQVLTIDRVQDGDKKHWEIETLDLKTKTQKRTQFDAVLVASGHYNDPYIPEIPGLVEFDKAYPGAISHSKFYRNPNDYAGKKVIVVGNSASGIDLSAQISTVSKLPVIISERSPQVTGGDEQSGWSKQVPEIAELTPEGRKVRFANGHVEEDVDVVVFCTGYHYSFPFLRGLSPPIVTDGSYARNLYQHLVYINEPTLAIVGIPQRIIPFPFSETQVGWMARIWSGRAKLPTEEEMREWEAAKRKEKEGQEKSFHVMPFPQDVDYINLLHGFSEKAETRPGLDNGGRGKIPPYWDAYKRWLRQQTPLIKAASRKLGEKRREIRTLEQLGFHYTEERN</sequence>
<reference evidence="1" key="1">
    <citation type="submission" date="2020-04" db="EMBL/GenBank/DDBJ databases">
        <authorList>
            <person name="Broberg M."/>
        </authorList>
    </citation>
    <scope>NUCLEOTIDE SEQUENCE</scope>
</reference>
<gene>
    <name evidence="1" type="ORF">CRV2_00015280</name>
</gene>